<dbReference type="SUPFAM" id="SSF103473">
    <property type="entry name" value="MFS general substrate transporter"/>
    <property type="match status" value="1"/>
</dbReference>
<name>A0ABQ7I5M2_9HELO</name>
<keyword evidence="3 5" id="KW-1133">Transmembrane helix</keyword>
<dbReference type="InterPro" id="IPR020846">
    <property type="entry name" value="MFS_dom"/>
</dbReference>
<feature type="transmembrane region" description="Helical" evidence="5">
    <location>
        <begin position="52"/>
        <end position="73"/>
    </location>
</feature>
<dbReference type="RefSeq" id="XP_038804364.1">
    <property type="nucleotide sequence ID" value="XM_038959306.1"/>
</dbReference>
<protein>
    <recommendedName>
        <fullName evidence="6">Major facilitator superfamily (MFS) profile domain-containing protein</fullName>
    </recommendedName>
</protein>
<keyword evidence="8" id="KW-1185">Reference proteome</keyword>
<comment type="caution">
    <text evidence="7">The sequence shown here is derived from an EMBL/GenBank/DDBJ whole genome shotgun (WGS) entry which is preliminary data.</text>
</comment>
<proteinExistence type="predicted"/>
<reference evidence="7 8" key="1">
    <citation type="journal article" date="2020" name="Genome Biol. Evol.">
        <title>Comparative genomics of Sclerotiniaceae.</title>
        <authorList>
            <person name="Valero Jimenez C.A."/>
            <person name="Steentjes M."/>
            <person name="Scholten O.E."/>
            <person name="Van Kan J.A.L."/>
        </authorList>
    </citation>
    <scope>NUCLEOTIDE SEQUENCE [LARGE SCALE GENOMIC DNA]</scope>
    <source>
        <strain evidence="7 8">B1</strain>
    </source>
</reference>
<dbReference type="InterPro" id="IPR036259">
    <property type="entry name" value="MFS_trans_sf"/>
</dbReference>
<dbReference type="Proteomes" id="UP000783213">
    <property type="component" value="Unassembled WGS sequence"/>
</dbReference>
<dbReference type="GeneID" id="62238454"/>
<evidence type="ECO:0000256" key="3">
    <source>
        <dbReference type="ARBA" id="ARBA00022989"/>
    </source>
</evidence>
<dbReference type="PROSITE" id="PS50850">
    <property type="entry name" value="MFS"/>
    <property type="match status" value="1"/>
</dbReference>
<dbReference type="PANTHER" id="PTHR23501:SF198">
    <property type="entry name" value="AZOLE RESISTANCE PROTEIN 1-RELATED"/>
    <property type="match status" value="1"/>
</dbReference>
<feature type="transmembrane region" description="Helical" evidence="5">
    <location>
        <begin position="20"/>
        <end position="40"/>
    </location>
</feature>
<dbReference type="PANTHER" id="PTHR23501">
    <property type="entry name" value="MAJOR FACILITATOR SUPERFAMILY"/>
    <property type="match status" value="1"/>
</dbReference>
<evidence type="ECO:0000259" key="6">
    <source>
        <dbReference type="PROSITE" id="PS50850"/>
    </source>
</evidence>
<feature type="transmembrane region" description="Helical" evidence="5">
    <location>
        <begin position="146"/>
        <end position="163"/>
    </location>
</feature>
<dbReference type="InterPro" id="IPR011701">
    <property type="entry name" value="MFS"/>
</dbReference>
<organism evidence="7 8">
    <name type="scientific">Botrytis deweyae</name>
    <dbReference type="NCBI Taxonomy" id="2478750"/>
    <lineage>
        <taxon>Eukaryota</taxon>
        <taxon>Fungi</taxon>
        <taxon>Dikarya</taxon>
        <taxon>Ascomycota</taxon>
        <taxon>Pezizomycotina</taxon>
        <taxon>Leotiomycetes</taxon>
        <taxon>Helotiales</taxon>
        <taxon>Sclerotiniaceae</taxon>
        <taxon>Botrytis</taxon>
    </lineage>
</organism>
<evidence type="ECO:0000313" key="8">
    <source>
        <dbReference type="Proteomes" id="UP000783213"/>
    </source>
</evidence>
<evidence type="ECO:0000256" key="2">
    <source>
        <dbReference type="ARBA" id="ARBA00022692"/>
    </source>
</evidence>
<keyword evidence="4 5" id="KW-0472">Membrane</keyword>
<sequence>MLPHTALQPILGAIYKSFNVRYVFLISITIFEVGSCLCAAAPTSAAFTISRIIAGCGAAGLLQGTLAIVGLSVPKRKIPLYYGTSLAYKERCCIGNGDAIRETKIAKTIQRHQILSFKNYSAWTGPEPSFFCAFGGQTKPWRSSEVISLFIGFGLLLGLFAYTQSSRAKIPSFLEES</sequence>
<gene>
    <name evidence="7" type="ORF">EAE98_011683</name>
</gene>
<dbReference type="EMBL" id="RCSX01000051">
    <property type="protein sequence ID" value="KAF7913133.1"/>
    <property type="molecule type" value="Genomic_DNA"/>
</dbReference>
<evidence type="ECO:0000313" key="7">
    <source>
        <dbReference type="EMBL" id="KAF7913133.1"/>
    </source>
</evidence>
<dbReference type="Pfam" id="PF07690">
    <property type="entry name" value="MFS_1"/>
    <property type="match status" value="1"/>
</dbReference>
<accession>A0ABQ7I5M2</accession>
<dbReference type="Gene3D" id="1.20.1250.20">
    <property type="entry name" value="MFS general substrate transporter like domains"/>
    <property type="match status" value="1"/>
</dbReference>
<keyword evidence="2 5" id="KW-0812">Transmembrane</keyword>
<feature type="domain" description="Major facilitator superfamily (MFS) profile" evidence="6">
    <location>
        <begin position="1"/>
        <end position="177"/>
    </location>
</feature>
<evidence type="ECO:0000256" key="1">
    <source>
        <dbReference type="ARBA" id="ARBA00004141"/>
    </source>
</evidence>
<evidence type="ECO:0000256" key="4">
    <source>
        <dbReference type="ARBA" id="ARBA00023136"/>
    </source>
</evidence>
<comment type="subcellular location">
    <subcellularLocation>
        <location evidence="1">Membrane</location>
        <topology evidence="1">Multi-pass membrane protein</topology>
    </subcellularLocation>
</comment>
<evidence type="ECO:0000256" key="5">
    <source>
        <dbReference type="SAM" id="Phobius"/>
    </source>
</evidence>